<evidence type="ECO:0008006" key="3">
    <source>
        <dbReference type="Google" id="ProtNLM"/>
    </source>
</evidence>
<dbReference type="InterPro" id="IPR008780">
    <property type="entry name" value="Plasmodium_Vir"/>
</dbReference>
<accession>A0A0J9VNW1</accession>
<dbReference type="EMBL" id="KQ234747">
    <property type="protein sequence ID" value="KMZ88868.1"/>
    <property type="molecule type" value="Genomic_DNA"/>
</dbReference>
<evidence type="ECO:0000313" key="2">
    <source>
        <dbReference type="Proteomes" id="UP000053327"/>
    </source>
</evidence>
<evidence type="ECO:0000313" key="1">
    <source>
        <dbReference type="EMBL" id="KMZ88868.1"/>
    </source>
</evidence>
<reference evidence="1 2" key="1">
    <citation type="submission" date="2011-08" db="EMBL/GenBank/DDBJ databases">
        <title>The Genome Sequence of Plasmodium vivax Brazil I.</title>
        <authorList>
            <consortium name="The Broad Institute Genome Sequencing Platform"/>
            <consortium name="The Broad Institute Genome Sequencing Center for Infectious Disease"/>
            <person name="Neafsey D."/>
            <person name="Carlton J."/>
            <person name="Barnwell J."/>
            <person name="Collins W."/>
            <person name="Escalante A."/>
            <person name="Mullikin J."/>
            <person name="Saul A."/>
            <person name="Guigo R."/>
            <person name="Camara F."/>
            <person name="Young S.K."/>
            <person name="Zeng Q."/>
            <person name="Gargeya S."/>
            <person name="Fitzgerald M."/>
            <person name="Haas B."/>
            <person name="Abouelleil A."/>
            <person name="Alvarado L."/>
            <person name="Arachchi H.M."/>
            <person name="Berlin A."/>
            <person name="Brown A."/>
            <person name="Chapman S.B."/>
            <person name="Chen Z."/>
            <person name="Dunbar C."/>
            <person name="Freedman E."/>
            <person name="Gearin G."/>
            <person name="Gellesch M."/>
            <person name="Goldberg J."/>
            <person name="Griggs A."/>
            <person name="Gujja S."/>
            <person name="Heiman D."/>
            <person name="Howarth C."/>
            <person name="Larson L."/>
            <person name="Lui A."/>
            <person name="MacDonald P.J.P."/>
            <person name="Montmayeur A."/>
            <person name="Murphy C."/>
            <person name="Neiman D."/>
            <person name="Pearson M."/>
            <person name="Priest M."/>
            <person name="Roberts A."/>
            <person name="Saif S."/>
            <person name="Shea T."/>
            <person name="Shenoy N."/>
            <person name="Sisk P."/>
            <person name="Stolte C."/>
            <person name="Sykes S."/>
            <person name="Wortman J."/>
            <person name="Nusbaum C."/>
            <person name="Birren B."/>
        </authorList>
    </citation>
    <scope>NUCLEOTIDE SEQUENCE [LARGE SCALE GENOMIC DNA]</scope>
    <source>
        <strain evidence="1 2">Brazil I</strain>
    </source>
</reference>
<proteinExistence type="predicted"/>
<dbReference type="Pfam" id="PF05795">
    <property type="entry name" value="Plasmodium_Vir"/>
    <property type="match status" value="1"/>
</dbReference>
<organism evidence="1 2">
    <name type="scientific">Plasmodium vivax (strain Brazil I)</name>
    <dbReference type="NCBI Taxonomy" id="1033975"/>
    <lineage>
        <taxon>Eukaryota</taxon>
        <taxon>Sar</taxon>
        <taxon>Alveolata</taxon>
        <taxon>Apicomplexa</taxon>
        <taxon>Aconoidasida</taxon>
        <taxon>Haemosporida</taxon>
        <taxon>Plasmodiidae</taxon>
        <taxon>Plasmodium</taxon>
        <taxon>Plasmodium (Plasmodium)</taxon>
    </lineage>
</organism>
<dbReference type="Proteomes" id="UP000053327">
    <property type="component" value="Unassembled WGS sequence"/>
</dbReference>
<gene>
    <name evidence="1" type="ORF">PVBG_06264</name>
</gene>
<dbReference type="AlphaFoldDB" id="A0A0J9VNW1"/>
<protein>
    <recommendedName>
        <fullName evidence="3">VIR protein</fullName>
    </recommendedName>
</protein>
<name>A0A0J9VNW1_PLAV1</name>
<dbReference type="OrthoDB" id="10421562at2759"/>
<sequence length="234" mass="26374">MKIAFSALQLIWGYLVIDSSKNSYFNKCKPLFDELLNYDDWEKRKELYDYCINYDLISLTCPYFDEKCVEYCQYIEKTKKSGIFDHFEDICSNGKGNCPLFYSKCKGNNPKLVLDKLRCHEILKAKEKITGGPGDLNQLQEQKVEAAASALGTEETNETSGIGIKVTNSVLGAAPVFLTATALYSYTPFGSWIRKLRGGHTNSMSVMGGVPSYMQETGDVFSDHEANYISYQPM</sequence>